<evidence type="ECO:0000256" key="1">
    <source>
        <dbReference type="SAM" id="MobiDB-lite"/>
    </source>
</evidence>
<gene>
    <name evidence="2" type="ORF">PBY51_014734</name>
</gene>
<protein>
    <submittedName>
        <fullName evidence="2">Uncharacterized protein</fullName>
    </submittedName>
</protein>
<evidence type="ECO:0000313" key="2">
    <source>
        <dbReference type="EMBL" id="KAK5853592.1"/>
    </source>
</evidence>
<dbReference type="Proteomes" id="UP001346869">
    <property type="component" value="Unassembled WGS sequence"/>
</dbReference>
<name>A0AAN7X1R6_ELEMC</name>
<comment type="caution">
    <text evidence="2">The sequence shown here is derived from an EMBL/GenBank/DDBJ whole genome shotgun (WGS) entry which is preliminary data.</text>
</comment>
<organism evidence="2 3">
    <name type="scientific">Eleginops maclovinus</name>
    <name type="common">Patagonian blennie</name>
    <name type="synonym">Eleginus maclovinus</name>
    <dbReference type="NCBI Taxonomy" id="56733"/>
    <lineage>
        <taxon>Eukaryota</taxon>
        <taxon>Metazoa</taxon>
        <taxon>Chordata</taxon>
        <taxon>Craniata</taxon>
        <taxon>Vertebrata</taxon>
        <taxon>Euteleostomi</taxon>
        <taxon>Actinopterygii</taxon>
        <taxon>Neopterygii</taxon>
        <taxon>Teleostei</taxon>
        <taxon>Neoteleostei</taxon>
        <taxon>Acanthomorphata</taxon>
        <taxon>Eupercaria</taxon>
        <taxon>Perciformes</taxon>
        <taxon>Notothenioidei</taxon>
        <taxon>Eleginopidae</taxon>
        <taxon>Eleginops</taxon>
    </lineage>
</organism>
<evidence type="ECO:0000313" key="3">
    <source>
        <dbReference type="Proteomes" id="UP001346869"/>
    </source>
</evidence>
<reference evidence="2 3" key="2">
    <citation type="journal article" date="2023" name="Mol. Biol. Evol.">
        <title>Genomics of Secondarily Temperate Adaptation in the Only Non-Antarctic Icefish.</title>
        <authorList>
            <person name="Rivera-Colon A.G."/>
            <person name="Rayamajhi N."/>
            <person name="Minhas B.F."/>
            <person name="Madrigal G."/>
            <person name="Bilyk K.T."/>
            <person name="Yoon V."/>
            <person name="Hune M."/>
            <person name="Gregory S."/>
            <person name="Cheng C.H.C."/>
            <person name="Catchen J.M."/>
        </authorList>
    </citation>
    <scope>NUCLEOTIDE SEQUENCE [LARGE SCALE GENOMIC DNA]</scope>
    <source>
        <strain evidence="2">JMC-PN-2008</strain>
    </source>
</reference>
<dbReference type="EMBL" id="JAUZQC010000019">
    <property type="protein sequence ID" value="KAK5853592.1"/>
    <property type="molecule type" value="Genomic_DNA"/>
</dbReference>
<dbReference type="AlphaFoldDB" id="A0AAN7X1R6"/>
<keyword evidence="3" id="KW-1185">Reference proteome</keyword>
<feature type="region of interest" description="Disordered" evidence="1">
    <location>
        <begin position="35"/>
        <end position="69"/>
    </location>
</feature>
<accession>A0AAN7X1R6</accession>
<sequence>MNSSKYGSSLCSCGSDRLRVRADLRDSEPLSAVLNLDPRITSRPEGGQIRGSAREQGGNLRQTEESKEA</sequence>
<proteinExistence type="predicted"/>
<reference evidence="2 3" key="1">
    <citation type="journal article" date="2023" name="Genes (Basel)">
        <title>Chromosome-Level Genome Assembly and Circadian Gene Repertoire of the Patagonia Blennie Eleginops maclovinus-The Closest Ancestral Proxy of Antarctic Cryonotothenioids.</title>
        <authorList>
            <person name="Cheng C.C."/>
            <person name="Rivera-Colon A.G."/>
            <person name="Minhas B.F."/>
            <person name="Wilson L."/>
            <person name="Rayamajhi N."/>
            <person name="Vargas-Chacoff L."/>
            <person name="Catchen J.M."/>
        </authorList>
    </citation>
    <scope>NUCLEOTIDE SEQUENCE [LARGE SCALE GENOMIC DNA]</scope>
    <source>
        <strain evidence="2">JMC-PN-2008</strain>
    </source>
</reference>